<keyword evidence="1" id="KW-0175">Coiled coil</keyword>
<feature type="region of interest" description="Disordered" evidence="2">
    <location>
        <begin position="410"/>
        <end position="432"/>
    </location>
</feature>
<dbReference type="OrthoDB" id="4021649at2759"/>
<reference evidence="4" key="1">
    <citation type="journal article" date="2014" name="Genome Announc.">
        <title>Genome sequence of the yeast Cyberlindnera fabianii (Hansenula fabianii).</title>
        <authorList>
            <person name="Freel K.C."/>
            <person name="Sarilar V."/>
            <person name="Neuveglise C."/>
            <person name="Devillers H."/>
            <person name="Friedrich A."/>
            <person name="Schacherer J."/>
        </authorList>
    </citation>
    <scope>NUCLEOTIDE SEQUENCE</scope>
    <source>
        <strain evidence="4">YJS4271</strain>
    </source>
</reference>
<keyword evidence="3" id="KW-1133">Transmembrane helix</keyword>
<evidence type="ECO:0000256" key="3">
    <source>
        <dbReference type="SAM" id="Phobius"/>
    </source>
</evidence>
<name>A0A061AUJ0_CYBFA</name>
<gene>
    <name evidence="4" type="ORF">CYFA0S_06e04852g</name>
</gene>
<feature type="transmembrane region" description="Helical" evidence="3">
    <location>
        <begin position="103"/>
        <end position="123"/>
    </location>
</feature>
<organism evidence="4">
    <name type="scientific">Cyberlindnera fabianii</name>
    <name type="common">Yeast</name>
    <name type="synonym">Hansenula fabianii</name>
    <dbReference type="NCBI Taxonomy" id="36022"/>
    <lineage>
        <taxon>Eukaryota</taxon>
        <taxon>Fungi</taxon>
        <taxon>Dikarya</taxon>
        <taxon>Ascomycota</taxon>
        <taxon>Saccharomycotina</taxon>
        <taxon>Saccharomycetes</taxon>
        <taxon>Phaffomycetales</taxon>
        <taxon>Phaffomycetaceae</taxon>
        <taxon>Cyberlindnera</taxon>
    </lineage>
</organism>
<dbReference type="EMBL" id="LK052891">
    <property type="protein sequence ID" value="CDR41249.1"/>
    <property type="molecule type" value="Genomic_DNA"/>
</dbReference>
<accession>A0A061AUJ0</accession>
<feature type="compositionally biased region" description="Low complexity" evidence="2">
    <location>
        <begin position="410"/>
        <end position="420"/>
    </location>
</feature>
<dbReference type="VEuPathDB" id="FungiDB:BON22_3010"/>
<sequence>MVSPSRMKSTIQSTTPQSRYEPPFISPVEPRITATTDPSPISPIAAMKINANNTTLFEDAKSDISFFSAANISRRGSVTGSSTTRPGDSSMQFISKLHNHYGILVRLLPILIIFLPAIMKLFFPRVIRFGEFQLGDDLNHPSTIVVDIFSILLICWVVKFLLDWPWKWYLQISDLEMKLQVYQESVDKDLMGATKLNKGDAISGIPKHQDITQKGVDKLHRQHIQALGLCLLAPLLCGVILVVARRHIILIASVDGGANAGQGPIFSDLNIGIFVSCGLVRVVIQLSEQVQRSTASIEATTEKIIQIHVQESLDSELPESVVTYDKIKDHQSGLIEVQSQLQLLQNDFNNLRGKFEPFYNKNRLTIENDIELLSIRHFKMLEKEVNELNHKLETKNIEVEHLAMQFARASTSAQSTASSSADEEKKPNSLHGVPLGTRTSTYMIDPQSGTPVKYPVGLPAKPQTTKAISSIEKVKLLFPELIAYSTAAHSQQLDKFDEEALKQLETLHDGGYLKVDLTVILPLLRFLISLPFLAQRAFWKVVSYVPSQVLKVVYYMLLQGLDTLAEMYHKNQSDISDLNRVAQINDVPVLENDRHVERQPGRRTVA</sequence>
<evidence type="ECO:0000256" key="2">
    <source>
        <dbReference type="SAM" id="MobiDB-lite"/>
    </source>
</evidence>
<protein>
    <submittedName>
        <fullName evidence="4">CYFA0S06e04852g1_1</fullName>
    </submittedName>
</protein>
<feature type="coiled-coil region" evidence="1">
    <location>
        <begin position="378"/>
        <end position="405"/>
    </location>
</feature>
<feature type="transmembrane region" description="Helical" evidence="3">
    <location>
        <begin position="224"/>
        <end position="244"/>
    </location>
</feature>
<evidence type="ECO:0000256" key="1">
    <source>
        <dbReference type="SAM" id="Coils"/>
    </source>
</evidence>
<keyword evidence="3" id="KW-0812">Transmembrane</keyword>
<feature type="compositionally biased region" description="Polar residues" evidence="2">
    <location>
        <begin position="1"/>
        <end position="18"/>
    </location>
</feature>
<keyword evidence="3" id="KW-0472">Membrane</keyword>
<dbReference type="AlphaFoldDB" id="A0A061AUJ0"/>
<feature type="transmembrane region" description="Helical" evidence="3">
    <location>
        <begin position="143"/>
        <end position="162"/>
    </location>
</feature>
<proteinExistence type="predicted"/>
<evidence type="ECO:0000313" key="4">
    <source>
        <dbReference type="EMBL" id="CDR41249.1"/>
    </source>
</evidence>
<feature type="region of interest" description="Disordered" evidence="2">
    <location>
        <begin position="1"/>
        <end position="26"/>
    </location>
</feature>